<evidence type="ECO:0000313" key="1">
    <source>
        <dbReference type="EMBL" id="KON30256.1"/>
    </source>
</evidence>
<protein>
    <submittedName>
        <fullName evidence="1">Uncharacterized protein</fullName>
    </submittedName>
</protein>
<gene>
    <name evidence="1" type="ORF">AC482_04285</name>
</gene>
<dbReference type="InterPro" id="IPR036525">
    <property type="entry name" value="Tubulin/FtsZ_GTPase_sf"/>
</dbReference>
<name>A0A0M0BPP3_9ARCH</name>
<dbReference type="Gene3D" id="3.40.50.1440">
    <property type="entry name" value="Tubulin/FtsZ, GTPase domain"/>
    <property type="match status" value="1"/>
</dbReference>
<reference evidence="1 2" key="1">
    <citation type="submission" date="2015-06" db="EMBL/GenBank/DDBJ databases">
        <title>New insights into the roles of widespread benthic archaea in carbon and nitrogen cycling.</title>
        <authorList>
            <person name="Lazar C.S."/>
            <person name="Baker B.J."/>
            <person name="Seitz K.W."/>
            <person name="Hyde A.S."/>
            <person name="Dick G.J."/>
            <person name="Hinrichs K.-U."/>
            <person name="Teske A.P."/>
        </authorList>
    </citation>
    <scope>NUCLEOTIDE SEQUENCE [LARGE SCALE GENOMIC DNA]</scope>
    <source>
        <strain evidence="1">DG-45</strain>
    </source>
</reference>
<accession>A0A0M0BPP3</accession>
<dbReference type="Proteomes" id="UP000037210">
    <property type="component" value="Unassembled WGS sequence"/>
</dbReference>
<dbReference type="AlphaFoldDB" id="A0A0M0BPP3"/>
<comment type="caution">
    <text evidence="1">The sequence shown here is derived from an EMBL/GenBank/DDBJ whole genome shotgun (WGS) entry which is preliminary data.</text>
</comment>
<dbReference type="EMBL" id="LFWZ01000036">
    <property type="protein sequence ID" value="KON30256.1"/>
    <property type="molecule type" value="Genomic_DNA"/>
</dbReference>
<organism evidence="1 2">
    <name type="scientific">miscellaneous Crenarchaeota group-15 archaeon DG-45</name>
    <dbReference type="NCBI Taxonomy" id="1685127"/>
    <lineage>
        <taxon>Archaea</taxon>
        <taxon>Candidatus Bathyarchaeota</taxon>
        <taxon>MCG-15</taxon>
    </lineage>
</organism>
<sequence length="349" mass="38667">MVITIGRYVLGICSDPGRFTGDGKPTLIRILHRKDVAFKTVDVGLDSDNAIVIETAYEPHYWFDMRSHFDENGDLSEDLEKRIFGYHEDVLSVASLSEGVASGVLPPLLSYLRREGKSAASIVVFPSMVHSSDALFNAFSTVGLVSMDALGPLILLDQSCLEAFVGVRRDGGVLMGSGVIDYLVELFLGKDGFIRDLAKLSRSFGVGIFTVLMAAGCSLKIYESFRNILDITLEQPMLDLDLSTASMVYAIVRAPLHLRGELTKGRIELEVASWLKERADLDAPQICDPVYVEEFGDKIDIVILVGGLDMRGLFASIDSRISRFSRIMVEQELYDREAWIEIRRQLLGS</sequence>
<evidence type="ECO:0000313" key="2">
    <source>
        <dbReference type="Proteomes" id="UP000037210"/>
    </source>
</evidence>
<proteinExistence type="predicted"/>